<dbReference type="EMBL" id="SGIT01000002">
    <property type="protein sequence ID" value="RZF60371.1"/>
    <property type="molecule type" value="Genomic_DNA"/>
</dbReference>
<dbReference type="InterPro" id="IPR013249">
    <property type="entry name" value="RNA_pol_sigma70_r4_t2"/>
</dbReference>
<dbReference type="InterPro" id="IPR013325">
    <property type="entry name" value="RNA_pol_sigma_r2"/>
</dbReference>
<keyword evidence="2 6" id="KW-0805">Transcription regulation</keyword>
<evidence type="ECO:0000259" key="8">
    <source>
        <dbReference type="Pfam" id="PF08281"/>
    </source>
</evidence>
<reference evidence="9 10" key="1">
    <citation type="submission" date="2019-02" db="EMBL/GenBank/DDBJ databases">
        <authorList>
            <person name="Li Y."/>
        </authorList>
    </citation>
    <scope>NUCLEOTIDE SEQUENCE [LARGE SCALE GENOMIC DNA]</scope>
    <source>
        <strain evidence="9 10">30C10-4-7</strain>
    </source>
</reference>
<dbReference type="InterPro" id="IPR039425">
    <property type="entry name" value="RNA_pol_sigma-70-like"/>
</dbReference>
<dbReference type="Pfam" id="PF08281">
    <property type="entry name" value="Sigma70_r4_2"/>
    <property type="match status" value="1"/>
</dbReference>
<keyword evidence="10" id="KW-1185">Reference proteome</keyword>
<dbReference type="PANTHER" id="PTHR43133:SF46">
    <property type="entry name" value="RNA POLYMERASE SIGMA-70 FACTOR ECF SUBFAMILY"/>
    <property type="match status" value="1"/>
</dbReference>
<dbReference type="RefSeq" id="WP_130142286.1">
    <property type="nucleotide sequence ID" value="NZ_SGIT01000002.1"/>
</dbReference>
<comment type="similarity">
    <text evidence="1 6">Belongs to the sigma-70 factor family. ECF subfamily.</text>
</comment>
<keyword evidence="3 6" id="KW-0731">Sigma factor</keyword>
<sequence length="196" mass="23045">MWQEKNDVLNDFRAGNLEAFNRIYFLYAPKIYGRILRLVKKPDIADEILQEVFLKVWAKRAEIDPDKGFVSFLNRISDNISIDFFRKSRRDAAVQMELWAASVHYYFHTEEKIYSKEAGHILQEAIDTLSPRKREILKLCKLEERSYKEVADMLGISVSSVSNQLVASIKDIKRYITKYYGNEFVMSFLIGSIFFF</sequence>
<accession>A0A4Q6XKF8</accession>
<dbReference type="Proteomes" id="UP000292855">
    <property type="component" value="Unassembled WGS sequence"/>
</dbReference>
<dbReference type="AlphaFoldDB" id="A0A4Q6XKF8"/>
<evidence type="ECO:0000256" key="1">
    <source>
        <dbReference type="ARBA" id="ARBA00010641"/>
    </source>
</evidence>
<dbReference type="CDD" id="cd06171">
    <property type="entry name" value="Sigma70_r4"/>
    <property type="match status" value="1"/>
</dbReference>
<evidence type="ECO:0000256" key="2">
    <source>
        <dbReference type="ARBA" id="ARBA00023015"/>
    </source>
</evidence>
<dbReference type="InterPro" id="IPR013324">
    <property type="entry name" value="RNA_pol_sigma_r3/r4-like"/>
</dbReference>
<feature type="domain" description="RNA polymerase sigma factor 70 region 4 type 2" evidence="8">
    <location>
        <begin position="121"/>
        <end position="166"/>
    </location>
</feature>
<evidence type="ECO:0000256" key="3">
    <source>
        <dbReference type="ARBA" id="ARBA00023082"/>
    </source>
</evidence>
<protein>
    <recommendedName>
        <fullName evidence="6">RNA polymerase sigma factor</fullName>
    </recommendedName>
</protein>
<dbReference type="InterPro" id="IPR014284">
    <property type="entry name" value="RNA_pol_sigma-70_dom"/>
</dbReference>
<dbReference type="Pfam" id="PF04542">
    <property type="entry name" value="Sigma70_r2"/>
    <property type="match status" value="1"/>
</dbReference>
<evidence type="ECO:0000256" key="5">
    <source>
        <dbReference type="ARBA" id="ARBA00023163"/>
    </source>
</evidence>
<dbReference type="GO" id="GO:0016987">
    <property type="term" value="F:sigma factor activity"/>
    <property type="evidence" value="ECO:0007669"/>
    <property type="project" value="UniProtKB-KW"/>
</dbReference>
<dbReference type="SUPFAM" id="SSF88659">
    <property type="entry name" value="Sigma3 and sigma4 domains of RNA polymerase sigma factors"/>
    <property type="match status" value="1"/>
</dbReference>
<evidence type="ECO:0000256" key="6">
    <source>
        <dbReference type="RuleBase" id="RU000716"/>
    </source>
</evidence>
<evidence type="ECO:0000313" key="10">
    <source>
        <dbReference type="Proteomes" id="UP000292855"/>
    </source>
</evidence>
<evidence type="ECO:0000259" key="7">
    <source>
        <dbReference type="Pfam" id="PF04542"/>
    </source>
</evidence>
<dbReference type="PROSITE" id="PS01063">
    <property type="entry name" value="SIGMA70_ECF"/>
    <property type="match status" value="1"/>
</dbReference>
<dbReference type="Gene3D" id="1.10.10.10">
    <property type="entry name" value="Winged helix-like DNA-binding domain superfamily/Winged helix DNA-binding domain"/>
    <property type="match status" value="1"/>
</dbReference>
<feature type="domain" description="RNA polymerase sigma-70 region 2" evidence="7">
    <location>
        <begin position="27"/>
        <end position="90"/>
    </location>
</feature>
<dbReference type="PANTHER" id="PTHR43133">
    <property type="entry name" value="RNA POLYMERASE ECF-TYPE SIGMA FACTO"/>
    <property type="match status" value="1"/>
</dbReference>
<evidence type="ECO:0000256" key="4">
    <source>
        <dbReference type="ARBA" id="ARBA00023125"/>
    </source>
</evidence>
<dbReference type="InterPro" id="IPR036388">
    <property type="entry name" value="WH-like_DNA-bd_sf"/>
</dbReference>
<keyword evidence="4 6" id="KW-0238">DNA-binding</keyword>
<dbReference type="SUPFAM" id="SSF88946">
    <property type="entry name" value="Sigma2 domain of RNA polymerase sigma factors"/>
    <property type="match status" value="1"/>
</dbReference>
<comment type="caution">
    <text evidence="9">The sequence shown here is derived from an EMBL/GenBank/DDBJ whole genome shotgun (WGS) entry which is preliminary data.</text>
</comment>
<dbReference type="GO" id="GO:0006352">
    <property type="term" value="P:DNA-templated transcription initiation"/>
    <property type="evidence" value="ECO:0007669"/>
    <property type="project" value="InterPro"/>
</dbReference>
<gene>
    <name evidence="9" type="ORF">EWE74_14800</name>
</gene>
<dbReference type="GO" id="GO:0003677">
    <property type="term" value="F:DNA binding"/>
    <property type="evidence" value="ECO:0007669"/>
    <property type="project" value="UniProtKB-KW"/>
</dbReference>
<dbReference type="InterPro" id="IPR007627">
    <property type="entry name" value="RNA_pol_sigma70_r2"/>
</dbReference>
<dbReference type="OrthoDB" id="655312at2"/>
<evidence type="ECO:0000313" key="9">
    <source>
        <dbReference type="EMBL" id="RZF60371.1"/>
    </source>
</evidence>
<dbReference type="Gene3D" id="1.10.1740.10">
    <property type="match status" value="1"/>
</dbReference>
<dbReference type="InterPro" id="IPR000838">
    <property type="entry name" value="RNA_pol_sigma70_ECF_CS"/>
</dbReference>
<name>A0A4Q6XKF8_9SPHI</name>
<organism evidence="9 10">
    <name type="scientific">Sphingobacterium corticibacterium</name>
    <dbReference type="NCBI Taxonomy" id="2484746"/>
    <lineage>
        <taxon>Bacteria</taxon>
        <taxon>Pseudomonadati</taxon>
        <taxon>Bacteroidota</taxon>
        <taxon>Sphingobacteriia</taxon>
        <taxon>Sphingobacteriales</taxon>
        <taxon>Sphingobacteriaceae</taxon>
        <taxon>Sphingobacterium</taxon>
    </lineage>
</organism>
<proteinExistence type="inferred from homology"/>
<dbReference type="NCBIfam" id="TIGR02937">
    <property type="entry name" value="sigma70-ECF"/>
    <property type="match status" value="1"/>
</dbReference>
<keyword evidence="5 6" id="KW-0804">Transcription</keyword>